<sequence length="81" mass="9832">MIPFHQEAELEKLDKQLEEKVKEIQNKVYCATKTDKRAGCIEMEFEQKRYMILKDRTDECCKRLDKLKSDKFKDKFLLTRL</sequence>
<evidence type="ECO:0000313" key="2">
    <source>
        <dbReference type="WBParaSite" id="SPAL_0001369600.1"/>
    </source>
</evidence>
<dbReference type="WBParaSite" id="SPAL_0001369600.1">
    <property type="protein sequence ID" value="SPAL_0001369600.1"/>
    <property type="gene ID" value="SPAL_0001369600"/>
</dbReference>
<reference evidence="2" key="1">
    <citation type="submission" date="2017-02" db="UniProtKB">
        <authorList>
            <consortium name="WormBaseParasite"/>
        </authorList>
    </citation>
    <scope>IDENTIFICATION</scope>
</reference>
<organism evidence="1 2">
    <name type="scientific">Strongyloides papillosus</name>
    <name type="common">Intestinal threadworm</name>
    <dbReference type="NCBI Taxonomy" id="174720"/>
    <lineage>
        <taxon>Eukaryota</taxon>
        <taxon>Metazoa</taxon>
        <taxon>Ecdysozoa</taxon>
        <taxon>Nematoda</taxon>
        <taxon>Chromadorea</taxon>
        <taxon>Rhabditida</taxon>
        <taxon>Tylenchina</taxon>
        <taxon>Panagrolaimomorpha</taxon>
        <taxon>Strongyloidoidea</taxon>
        <taxon>Strongyloididae</taxon>
        <taxon>Strongyloides</taxon>
    </lineage>
</organism>
<accession>A0A0N5C6Y1</accession>
<dbReference type="Proteomes" id="UP000046392">
    <property type="component" value="Unplaced"/>
</dbReference>
<dbReference type="AlphaFoldDB" id="A0A0N5C6Y1"/>
<keyword evidence="1" id="KW-1185">Reference proteome</keyword>
<proteinExistence type="predicted"/>
<name>A0A0N5C6Y1_STREA</name>
<evidence type="ECO:0000313" key="1">
    <source>
        <dbReference type="Proteomes" id="UP000046392"/>
    </source>
</evidence>
<protein>
    <submittedName>
        <fullName evidence="2">Uncharacterized protein</fullName>
    </submittedName>
</protein>